<protein>
    <submittedName>
        <fullName evidence="1">Uncharacterized protein</fullName>
    </submittedName>
</protein>
<sequence>MGKDWEIRRERADKARALLDGKATDRVVRLIARAYLYGDLEKPLDELTDEELLAKPLVGPKTVEAIRAVIPSPGS</sequence>
<reference evidence="1" key="1">
    <citation type="journal article" date="2014" name="Front. Microbiol.">
        <title>High frequency of phylogenetically diverse reductive dehalogenase-homologous genes in deep subseafloor sedimentary metagenomes.</title>
        <authorList>
            <person name="Kawai M."/>
            <person name="Futagami T."/>
            <person name="Toyoda A."/>
            <person name="Takaki Y."/>
            <person name="Nishi S."/>
            <person name="Hori S."/>
            <person name="Arai W."/>
            <person name="Tsubouchi T."/>
            <person name="Morono Y."/>
            <person name="Uchiyama I."/>
            <person name="Ito T."/>
            <person name="Fujiyama A."/>
            <person name="Inagaki F."/>
            <person name="Takami H."/>
        </authorList>
    </citation>
    <scope>NUCLEOTIDE SEQUENCE</scope>
    <source>
        <strain evidence="1">Expedition CK06-06</strain>
    </source>
</reference>
<comment type="caution">
    <text evidence="1">The sequence shown here is derived from an EMBL/GenBank/DDBJ whole genome shotgun (WGS) entry which is preliminary data.</text>
</comment>
<gene>
    <name evidence="1" type="ORF">S12H4_53493</name>
    <name evidence="2" type="ORF">S12H4_53499</name>
</gene>
<dbReference type="AlphaFoldDB" id="X1UTM9"/>
<dbReference type="EMBL" id="BARW01034067">
    <property type="protein sequence ID" value="GAJ03261.1"/>
    <property type="molecule type" value="Genomic_DNA"/>
</dbReference>
<name>X1UTM9_9ZZZZ</name>
<evidence type="ECO:0000313" key="2">
    <source>
        <dbReference type="EMBL" id="GAJ03261.1"/>
    </source>
</evidence>
<organism evidence="1">
    <name type="scientific">marine sediment metagenome</name>
    <dbReference type="NCBI Taxonomy" id="412755"/>
    <lineage>
        <taxon>unclassified sequences</taxon>
        <taxon>metagenomes</taxon>
        <taxon>ecological metagenomes</taxon>
    </lineage>
</organism>
<proteinExistence type="predicted"/>
<dbReference type="EMBL" id="BARW01034063">
    <property type="protein sequence ID" value="GAJ03241.1"/>
    <property type="molecule type" value="Genomic_DNA"/>
</dbReference>
<evidence type="ECO:0000313" key="1">
    <source>
        <dbReference type="EMBL" id="GAJ03241.1"/>
    </source>
</evidence>
<accession>X1UTM9</accession>